<protein>
    <submittedName>
        <fullName evidence="2">Uncharacterized protein</fullName>
    </submittedName>
</protein>
<dbReference type="EMBL" id="QGKY02000089">
    <property type="protein sequence ID" value="KAF2613058.1"/>
    <property type="molecule type" value="Genomic_DNA"/>
</dbReference>
<name>A0A8S9M4X6_BRACR</name>
<evidence type="ECO:0000256" key="1">
    <source>
        <dbReference type="SAM" id="MobiDB-lite"/>
    </source>
</evidence>
<feature type="region of interest" description="Disordered" evidence="1">
    <location>
        <begin position="26"/>
        <end position="96"/>
    </location>
</feature>
<sequence>MGKRKKRILSSLPLSSKFSRYIVALSRAGKASSRVPSPSKSRSQRRRKSKARGTSAGKEPTPEARLKAFVSDSSTHHTDEFPPDPPDTVEHPQGWR</sequence>
<feature type="compositionally biased region" description="Basic residues" evidence="1">
    <location>
        <begin position="42"/>
        <end position="51"/>
    </location>
</feature>
<evidence type="ECO:0000313" key="2">
    <source>
        <dbReference type="EMBL" id="KAF2613058.1"/>
    </source>
</evidence>
<comment type="caution">
    <text evidence="2">The sequence shown here is derived from an EMBL/GenBank/DDBJ whole genome shotgun (WGS) entry which is preliminary data.</text>
</comment>
<gene>
    <name evidence="2" type="ORF">F2Q70_00010376</name>
</gene>
<proteinExistence type="predicted"/>
<accession>A0A8S9M4X6</accession>
<organism evidence="2">
    <name type="scientific">Brassica cretica</name>
    <name type="common">Mustard</name>
    <dbReference type="NCBI Taxonomy" id="69181"/>
    <lineage>
        <taxon>Eukaryota</taxon>
        <taxon>Viridiplantae</taxon>
        <taxon>Streptophyta</taxon>
        <taxon>Embryophyta</taxon>
        <taxon>Tracheophyta</taxon>
        <taxon>Spermatophyta</taxon>
        <taxon>Magnoliopsida</taxon>
        <taxon>eudicotyledons</taxon>
        <taxon>Gunneridae</taxon>
        <taxon>Pentapetalae</taxon>
        <taxon>rosids</taxon>
        <taxon>malvids</taxon>
        <taxon>Brassicales</taxon>
        <taxon>Brassicaceae</taxon>
        <taxon>Brassiceae</taxon>
        <taxon>Brassica</taxon>
    </lineage>
</organism>
<reference evidence="2" key="1">
    <citation type="submission" date="2019-12" db="EMBL/GenBank/DDBJ databases">
        <title>Genome sequencing and annotation of Brassica cretica.</title>
        <authorList>
            <person name="Studholme D.J."/>
            <person name="Sarris P.F."/>
        </authorList>
    </citation>
    <scope>NUCLEOTIDE SEQUENCE</scope>
    <source>
        <strain evidence="2">PFS-102/07</strain>
        <tissue evidence="2">Leaf</tissue>
    </source>
</reference>
<dbReference type="AlphaFoldDB" id="A0A8S9M4X6"/>
<feature type="compositionally biased region" description="Low complexity" evidence="1">
    <location>
        <begin position="30"/>
        <end position="41"/>
    </location>
</feature>